<protein>
    <recommendedName>
        <fullName evidence="3">T9SS type A sorting domain-containing protein</fullName>
    </recommendedName>
</protein>
<proteinExistence type="predicted"/>
<sequence length="786" mass="83449">MTPSSPFRRLKVSDLRDDDSLGHPRVSHLRLTTFCVPLAVGLATLCIPGAVGPASASDVPSCLSPGDAIHWMGEVAQESWIEGERLGDRLYVLGSRYGSPGVVIHEVVQFDVSDPLHPVALHRVEIDDAYHDLTVDDGVVFLRENDNPWGCLGTWCIVDFRSPSPFELEGLSPRIDWGETASLALLASDDRLYSVNAFNCDQVRLDIFDTHDPQHVFDGLGTVDLPSTGSEEHAGIAVVSNYVVVATTPGDVMVVDVSDPTSPEYVAGVQIPQGSRRIVRYGDYLLLLGDDVPMEVVDVSDPLVPTYISSADLIGWGGVLHEDRLYVPGSGKVGVYDLADVLDPVFVGDFSASGDPDRVEFYGNLLYTGPALLGSDFPEENPRGFEIYDVSSGAVGLPVTTLSTDGTPVSIAESGNRCVVARGTSGLAVVDLTDPLSPVLLPGAVLGDFLEVDVEGNLVAALTPSELCLFDLSSTGGLLPRGTLSFGTGVWQVHLSGSICALRNETVIRIVDVSSPDVPVEVSDVSLGGSYLSVSGETLAATNFDGVHIYSLANPSQPSLLVDLPIEYVPSWCGVDENLLFVSKWAFNEVQVFDLTEPTAPALITNINLPGLESSVIRNGSHLFIQTKESAVTAWDVSDMESPSQIYTVRSPGIELGGVVVDGHPVGFDSGGLVIFPSVCEETSDVGSDGSVVSASDSPGRWSLRVSPSPSLGGAIEFSWPTSTTERRAIQVFDAAGRAVASVPVTQGVGSVVWNPSDLVDPLPSGTYWATWAKAQSEAVRFVVVQ</sequence>
<dbReference type="EMBL" id="JAGQHS010000126">
    <property type="protein sequence ID" value="MCA9757872.1"/>
    <property type="molecule type" value="Genomic_DNA"/>
</dbReference>
<dbReference type="Pfam" id="PF08309">
    <property type="entry name" value="LVIVD"/>
    <property type="match status" value="2"/>
</dbReference>
<accession>A0A956NFK9</accession>
<dbReference type="Proteomes" id="UP000739538">
    <property type="component" value="Unassembled WGS sequence"/>
</dbReference>
<dbReference type="AlphaFoldDB" id="A0A956NFK9"/>
<name>A0A956NFK9_UNCEI</name>
<comment type="caution">
    <text evidence="1">The sequence shown here is derived from an EMBL/GenBank/DDBJ whole genome shotgun (WGS) entry which is preliminary data.</text>
</comment>
<evidence type="ECO:0000313" key="1">
    <source>
        <dbReference type="EMBL" id="MCA9757872.1"/>
    </source>
</evidence>
<gene>
    <name evidence="1" type="ORF">KDA27_18925</name>
</gene>
<dbReference type="SUPFAM" id="SSF101908">
    <property type="entry name" value="Putative isomerase YbhE"/>
    <property type="match status" value="1"/>
</dbReference>
<reference evidence="1" key="1">
    <citation type="submission" date="2020-04" db="EMBL/GenBank/DDBJ databases">
        <authorList>
            <person name="Zhang T."/>
        </authorList>
    </citation>
    <scope>NUCLEOTIDE SEQUENCE</scope>
    <source>
        <strain evidence="1">HKST-UBA02</strain>
    </source>
</reference>
<evidence type="ECO:0008006" key="3">
    <source>
        <dbReference type="Google" id="ProtNLM"/>
    </source>
</evidence>
<reference evidence="1" key="2">
    <citation type="journal article" date="2021" name="Microbiome">
        <title>Successional dynamics and alternative stable states in a saline activated sludge microbial community over 9 years.</title>
        <authorList>
            <person name="Wang Y."/>
            <person name="Ye J."/>
            <person name="Ju F."/>
            <person name="Liu L."/>
            <person name="Boyd J.A."/>
            <person name="Deng Y."/>
            <person name="Parks D.H."/>
            <person name="Jiang X."/>
            <person name="Yin X."/>
            <person name="Woodcroft B.J."/>
            <person name="Tyson G.W."/>
            <person name="Hugenholtz P."/>
            <person name="Polz M.F."/>
            <person name="Zhang T."/>
        </authorList>
    </citation>
    <scope>NUCLEOTIDE SEQUENCE</scope>
    <source>
        <strain evidence="1">HKST-UBA02</strain>
    </source>
</reference>
<organism evidence="1 2">
    <name type="scientific">Eiseniibacteriota bacterium</name>
    <dbReference type="NCBI Taxonomy" id="2212470"/>
    <lineage>
        <taxon>Bacteria</taxon>
        <taxon>Candidatus Eiseniibacteriota</taxon>
    </lineage>
</organism>
<dbReference type="InterPro" id="IPR013211">
    <property type="entry name" value="LVIVD"/>
</dbReference>
<evidence type="ECO:0000313" key="2">
    <source>
        <dbReference type="Proteomes" id="UP000739538"/>
    </source>
</evidence>